<feature type="compositionally biased region" description="Low complexity" evidence="1">
    <location>
        <begin position="750"/>
        <end position="761"/>
    </location>
</feature>
<protein>
    <submittedName>
        <fullName evidence="3">Uncharacterized protein</fullName>
    </submittedName>
</protein>
<dbReference type="CDD" id="cd12087">
    <property type="entry name" value="TM_EGFR-like"/>
    <property type="match status" value="1"/>
</dbReference>
<feature type="compositionally biased region" description="Low complexity" evidence="1">
    <location>
        <begin position="848"/>
        <end position="864"/>
    </location>
</feature>
<evidence type="ECO:0000256" key="1">
    <source>
        <dbReference type="SAM" id="MobiDB-lite"/>
    </source>
</evidence>
<feature type="compositionally biased region" description="Polar residues" evidence="1">
    <location>
        <begin position="249"/>
        <end position="261"/>
    </location>
</feature>
<accession>A0A4Q2D7P4</accession>
<feature type="region of interest" description="Disordered" evidence="1">
    <location>
        <begin position="350"/>
        <end position="417"/>
    </location>
</feature>
<evidence type="ECO:0000313" key="4">
    <source>
        <dbReference type="Proteomes" id="UP000290288"/>
    </source>
</evidence>
<comment type="caution">
    <text evidence="3">The sequence shown here is derived from an EMBL/GenBank/DDBJ whole genome shotgun (WGS) entry which is preliminary data.</text>
</comment>
<gene>
    <name evidence="3" type="ORF">EST38_g11238</name>
</gene>
<feature type="compositionally biased region" description="Basic and acidic residues" evidence="1">
    <location>
        <begin position="801"/>
        <end position="811"/>
    </location>
</feature>
<feature type="compositionally biased region" description="Low complexity" evidence="1">
    <location>
        <begin position="598"/>
        <end position="619"/>
    </location>
</feature>
<keyword evidence="2" id="KW-0472">Membrane</keyword>
<sequence>MFTIMENLNTSRNYAAIVGSDLDDETTWTWVGQFVISNSTTADVSPAPSPSSGKPNLKVILPVSIIGSLIVISIFVLIVFFLRRRAKNKKQAQLVPTYPPTPRVEGSDEKFEFSLVRPRGERSSILPSITKSRSAGGAGTGGSTTKSSSKNKGSGSTRGIVIPSGRPRQIENVNEYGLQFEPLDLTSGENNNSNKKGKSPSSSREGGSAKSPSSPSRILNVVSDEDELLEAQQALAYRPESRNAFNPLPNESTKSFSPNRPTHSHSQSHSTFQSHSTSQPQSASSQSRHPTISMVSHNEHNIHSRHNSRKWDSRSVKSSNTAEMLVKDMPYLPYLHRIVDQDGTLISVKSNNSQSMEGSGSGEHGAATSGMTGSAFGGSHRNDGGTTTDHDSPTSNLNPFGIPSTLPSHQQGRHPYATAGGTIAHRASGASSSSHDSHRSSGLMYPPHLLAMVTGAGVAGGDSTSQAAAFAQSHSRSAREEPAPRGVAEFGSKASLGSRPTTRKRTNSSADGEEAKRKEGNTGGGQGVSSVLGSLRMLGTSLQPNRRRQKSQDGGDQPPPQPEQRQTGYLTPKKSSSSTSLKTAQISAPMPIKPTRPPLVGSSSPPSSFNAPNPNLSGTVPPPAPTPTPPLGAGWTKRKAVPKLDDLEAAGGSGSGSTTKVSGSSTSLVAAPPPLPLPTQEKPRERTSSSPVPPPRAPSRPPSRQRQHRQVPDPEPQPEIPIAAGSGSGAIRPLPPRPLPHTPAPPSVPAAPQSQPQHQQSRGVPSILGGLSIADDSTTVAPSTPSTAVAYYQEFHGPSPEPEHGGDRESTDIDDMYGEEPELPMNNTATRAAEGDGGALSAYRPSHSHSQSQSQLPHPSGGRPMPNPPVPPPRRPRTGSSPSASTSIFTPPGPPPHLPTGGNKGGKGYYDPVWYPDVLQAQLGVSSAGGPGGSSSGGAGSGNRSGGGGAASGGTGGRPRTKRPVI</sequence>
<feature type="compositionally biased region" description="Low complexity" evidence="1">
    <location>
        <begin position="570"/>
        <end position="583"/>
    </location>
</feature>
<dbReference type="Proteomes" id="UP000290288">
    <property type="component" value="Unassembled WGS sequence"/>
</dbReference>
<feature type="region of interest" description="Disordered" evidence="1">
    <location>
        <begin position="924"/>
        <end position="966"/>
    </location>
</feature>
<keyword evidence="2" id="KW-1133">Transmembrane helix</keyword>
<keyword evidence="2" id="KW-0812">Transmembrane</keyword>
<name>A0A4Q2D7P4_9AGAR</name>
<feature type="region of interest" description="Disordered" evidence="1">
    <location>
        <begin position="457"/>
        <end position="912"/>
    </location>
</feature>
<dbReference type="AlphaFoldDB" id="A0A4Q2D7P4"/>
<proteinExistence type="predicted"/>
<feature type="compositionally biased region" description="Acidic residues" evidence="1">
    <location>
        <begin position="812"/>
        <end position="822"/>
    </location>
</feature>
<feature type="compositionally biased region" description="Pro residues" evidence="1">
    <location>
        <begin position="620"/>
        <end position="630"/>
    </location>
</feature>
<feature type="compositionally biased region" description="Basic and acidic residues" evidence="1">
    <location>
        <begin position="105"/>
        <end position="122"/>
    </location>
</feature>
<dbReference type="OrthoDB" id="10631800at2759"/>
<reference evidence="3 4" key="1">
    <citation type="submission" date="2019-01" db="EMBL/GenBank/DDBJ databases">
        <title>Draft genome sequence of Psathyrella aberdarensis IHI B618.</title>
        <authorList>
            <person name="Buettner E."/>
            <person name="Kellner H."/>
        </authorList>
    </citation>
    <scope>NUCLEOTIDE SEQUENCE [LARGE SCALE GENOMIC DNA]</scope>
    <source>
        <strain evidence="3 4">IHI B618</strain>
    </source>
</reference>
<feature type="compositionally biased region" description="Low complexity" evidence="1">
    <location>
        <begin position="878"/>
        <end position="890"/>
    </location>
</feature>
<feature type="region of interest" description="Disordered" evidence="1">
    <location>
        <begin position="183"/>
        <end position="217"/>
    </location>
</feature>
<feature type="compositionally biased region" description="Polar residues" evidence="1">
    <location>
        <begin position="462"/>
        <end position="475"/>
    </location>
</feature>
<evidence type="ECO:0000256" key="2">
    <source>
        <dbReference type="SAM" id="Phobius"/>
    </source>
</evidence>
<feature type="region of interest" description="Disordered" evidence="1">
    <location>
        <begin position="91"/>
        <end position="168"/>
    </location>
</feature>
<organism evidence="3 4">
    <name type="scientific">Candolleomyces aberdarensis</name>
    <dbReference type="NCBI Taxonomy" id="2316362"/>
    <lineage>
        <taxon>Eukaryota</taxon>
        <taxon>Fungi</taxon>
        <taxon>Dikarya</taxon>
        <taxon>Basidiomycota</taxon>
        <taxon>Agaricomycotina</taxon>
        <taxon>Agaricomycetes</taxon>
        <taxon>Agaricomycetidae</taxon>
        <taxon>Agaricales</taxon>
        <taxon>Agaricineae</taxon>
        <taxon>Psathyrellaceae</taxon>
        <taxon>Candolleomyces</taxon>
    </lineage>
</organism>
<feature type="compositionally biased region" description="Pro residues" evidence="1">
    <location>
        <begin position="691"/>
        <end position="701"/>
    </location>
</feature>
<feature type="region of interest" description="Disordered" evidence="1">
    <location>
        <begin position="236"/>
        <end position="290"/>
    </location>
</feature>
<feature type="compositionally biased region" description="Low complexity" evidence="1">
    <location>
        <begin position="187"/>
        <end position="203"/>
    </location>
</feature>
<feature type="compositionally biased region" description="Low complexity" evidence="1">
    <location>
        <begin position="777"/>
        <end position="790"/>
    </location>
</feature>
<feature type="compositionally biased region" description="Low complexity" evidence="1">
    <location>
        <begin position="143"/>
        <end position="159"/>
    </location>
</feature>
<evidence type="ECO:0000313" key="3">
    <source>
        <dbReference type="EMBL" id="RXW14616.1"/>
    </source>
</evidence>
<feature type="compositionally biased region" description="Low complexity" evidence="1">
    <location>
        <begin position="264"/>
        <end position="287"/>
    </location>
</feature>
<feature type="transmembrane region" description="Helical" evidence="2">
    <location>
        <begin position="59"/>
        <end position="82"/>
    </location>
</feature>
<feature type="compositionally biased region" description="Basic and acidic residues" evidence="1">
    <location>
        <begin position="380"/>
        <end position="392"/>
    </location>
</feature>
<feature type="compositionally biased region" description="Pro residues" evidence="1">
    <location>
        <begin position="733"/>
        <end position="749"/>
    </location>
</feature>
<feature type="compositionally biased region" description="Low complexity" evidence="1">
    <location>
        <begin position="656"/>
        <end position="667"/>
    </location>
</feature>
<keyword evidence="4" id="KW-1185">Reference proteome</keyword>
<feature type="compositionally biased region" description="Gly residues" evidence="1">
    <location>
        <begin position="927"/>
        <end position="957"/>
    </location>
</feature>
<dbReference type="EMBL" id="SDEE01000674">
    <property type="protein sequence ID" value="RXW14616.1"/>
    <property type="molecule type" value="Genomic_DNA"/>
</dbReference>